<reference evidence="1" key="1">
    <citation type="submission" date="2014-09" db="EMBL/GenBank/DDBJ databases">
        <authorList>
            <person name="Magalhaes I.L.F."/>
            <person name="Oliveira U."/>
            <person name="Santos F.R."/>
            <person name="Vidigal T.H.D.A."/>
            <person name="Brescovit A.D."/>
            <person name="Santos A.J."/>
        </authorList>
    </citation>
    <scope>NUCLEOTIDE SEQUENCE</scope>
    <source>
        <tissue evidence="1">Shoot tissue taken approximately 20 cm above the soil surface</tissue>
    </source>
</reference>
<dbReference type="EMBL" id="GBRH01192109">
    <property type="protein sequence ID" value="JAE05787.1"/>
    <property type="molecule type" value="Transcribed_RNA"/>
</dbReference>
<reference evidence="1" key="2">
    <citation type="journal article" date="2015" name="Data Brief">
        <title>Shoot transcriptome of the giant reed, Arundo donax.</title>
        <authorList>
            <person name="Barrero R.A."/>
            <person name="Guerrero F.D."/>
            <person name="Moolhuijzen P."/>
            <person name="Goolsby J.A."/>
            <person name="Tidwell J."/>
            <person name="Bellgard S.E."/>
            <person name="Bellgard M.I."/>
        </authorList>
    </citation>
    <scope>NUCLEOTIDE SEQUENCE</scope>
    <source>
        <tissue evidence="1">Shoot tissue taken approximately 20 cm above the soil surface</tissue>
    </source>
</reference>
<organism evidence="1">
    <name type="scientific">Arundo donax</name>
    <name type="common">Giant reed</name>
    <name type="synonym">Donax arundinaceus</name>
    <dbReference type="NCBI Taxonomy" id="35708"/>
    <lineage>
        <taxon>Eukaryota</taxon>
        <taxon>Viridiplantae</taxon>
        <taxon>Streptophyta</taxon>
        <taxon>Embryophyta</taxon>
        <taxon>Tracheophyta</taxon>
        <taxon>Spermatophyta</taxon>
        <taxon>Magnoliopsida</taxon>
        <taxon>Liliopsida</taxon>
        <taxon>Poales</taxon>
        <taxon>Poaceae</taxon>
        <taxon>PACMAD clade</taxon>
        <taxon>Arundinoideae</taxon>
        <taxon>Arundineae</taxon>
        <taxon>Arundo</taxon>
    </lineage>
</organism>
<name>A0A0A9F0B9_ARUDO</name>
<protein>
    <submittedName>
        <fullName evidence="1">Uncharacterized protein</fullName>
    </submittedName>
</protein>
<accession>A0A0A9F0B9</accession>
<evidence type="ECO:0000313" key="1">
    <source>
        <dbReference type="EMBL" id="JAE05787.1"/>
    </source>
</evidence>
<sequence length="71" mass="8033">MRHQLHTTISQASASDLANCCSQVISYSKLYVTCKSMYIIIQNHIKVNTKNTFITAAFTMTGRNKEQHSSH</sequence>
<proteinExistence type="predicted"/>
<dbReference type="AlphaFoldDB" id="A0A0A9F0B9"/>